<keyword evidence="5" id="KW-1185">Reference proteome</keyword>
<evidence type="ECO:0000256" key="1">
    <source>
        <dbReference type="HAMAP-Rule" id="MF_00386"/>
    </source>
</evidence>
<keyword evidence="3" id="KW-1133">Transmembrane helix</keyword>
<accession>A0A368U4P9</accession>
<dbReference type="Proteomes" id="UP000253204">
    <property type="component" value="Unassembled WGS sequence"/>
</dbReference>
<gene>
    <name evidence="4" type="ORF">DU506_09535</name>
</gene>
<dbReference type="OrthoDB" id="9801753at2"/>
<dbReference type="NCBIfam" id="TIGR00278">
    <property type="entry name" value="membrane protein insertion efficiency factor YidD"/>
    <property type="match status" value="1"/>
</dbReference>
<evidence type="ECO:0000256" key="3">
    <source>
        <dbReference type="SAM" id="Phobius"/>
    </source>
</evidence>
<comment type="function">
    <text evidence="1">Could be involved in insertion of integral membrane proteins into the membrane.</text>
</comment>
<dbReference type="SMART" id="SM01234">
    <property type="entry name" value="Haemolytic"/>
    <property type="match status" value="1"/>
</dbReference>
<evidence type="ECO:0000313" key="4">
    <source>
        <dbReference type="EMBL" id="RCV92110.1"/>
    </source>
</evidence>
<name>A0A368U4P9_9GAMM</name>
<proteinExistence type="inferred from homology"/>
<keyword evidence="1 3" id="KW-0472">Membrane</keyword>
<organism evidence="4 5">
    <name type="scientific">Vreelandella rituensis</name>
    <dbReference type="NCBI Taxonomy" id="2282306"/>
    <lineage>
        <taxon>Bacteria</taxon>
        <taxon>Pseudomonadati</taxon>
        <taxon>Pseudomonadota</taxon>
        <taxon>Gammaproteobacteria</taxon>
        <taxon>Oceanospirillales</taxon>
        <taxon>Halomonadaceae</taxon>
        <taxon>Vreelandella</taxon>
    </lineage>
</organism>
<comment type="subcellular location">
    <subcellularLocation>
        <location evidence="1">Cell membrane</location>
        <topology evidence="1">Peripheral membrane protein</topology>
        <orientation evidence="1">Cytoplasmic side</orientation>
    </subcellularLocation>
</comment>
<dbReference type="EMBL" id="QPIJ01000018">
    <property type="protein sequence ID" value="RCV92110.1"/>
    <property type="molecule type" value="Genomic_DNA"/>
</dbReference>
<dbReference type="GO" id="GO:0005886">
    <property type="term" value="C:plasma membrane"/>
    <property type="evidence" value="ECO:0007669"/>
    <property type="project" value="UniProtKB-SubCell"/>
</dbReference>
<dbReference type="AlphaFoldDB" id="A0A368U4P9"/>
<sequence length="126" mass="13992">MLCLSRWVHVAGHFLARLASGVMIVLLKVYQYVISPLLGPRCRFWPSCSNYAVEAIQVHGPLKGAWLAIKRIVKCNPIHSGGMDPVPGGPSETLCREDQEFINDKGRKENGSHHQSGDCECASRRH</sequence>
<dbReference type="RefSeq" id="WP_114486708.1">
    <property type="nucleotide sequence ID" value="NZ_CBCSHM010000021.1"/>
</dbReference>
<dbReference type="InterPro" id="IPR002696">
    <property type="entry name" value="Membr_insert_effic_factor_YidD"/>
</dbReference>
<dbReference type="PANTHER" id="PTHR33383">
    <property type="entry name" value="MEMBRANE PROTEIN INSERTION EFFICIENCY FACTOR-RELATED"/>
    <property type="match status" value="1"/>
</dbReference>
<dbReference type="HAMAP" id="MF_00386">
    <property type="entry name" value="UPF0161_YidD"/>
    <property type="match status" value="1"/>
</dbReference>
<keyword evidence="1" id="KW-1003">Cell membrane</keyword>
<comment type="similarity">
    <text evidence="1">Belongs to the UPF0161 family.</text>
</comment>
<evidence type="ECO:0000313" key="5">
    <source>
        <dbReference type="Proteomes" id="UP000253204"/>
    </source>
</evidence>
<protein>
    <recommendedName>
        <fullName evidence="1">Putative membrane protein insertion efficiency factor</fullName>
    </recommendedName>
</protein>
<feature type="region of interest" description="Disordered" evidence="2">
    <location>
        <begin position="104"/>
        <end position="126"/>
    </location>
</feature>
<comment type="caution">
    <text evidence="4">The sequence shown here is derived from an EMBL/GenBank/DDBJ whole genome shotgun (WGS) entry which is preliminary data.</text>
</comment>
<dbReference type="PANTHER" id="PTHR33383:SF1">
    <property type="entry name" value="MEMBRANE PROTEIN INSERTION EFFICIENCY FACTOR-RELATED"/>
    <property type="match status" value="1"/>
</dbReference>
<reference evidence="4 5" key="1">
    <citation type="submission" date="2018-07" db="EMBL/GenBank/DDBJ databases">
        <title>Halomonas rutogse sp. nov., isolated from Lake TangqianCo on Tibetan Plateau.</title>
        <authorList>
            <person name="Lu H."/>
            <person name="Xing P."/>
            <person name="Wu Q."/>
        </authorList>
    </citation>
    <scope>NUCLEOTIDE SEQUENCE [LARGE SCALE GENOMIC DNA]</scope>
    <source>
        <strain evidence="4 5">TQ8S</strain>
    </source>
</reference>
<feature type="transmembrane region" description="Helical" evidence="3">
    <location>
        <begin position="14"/>
        <end position="33"/>
    </location>
</feature>
<evidence type="ECO:0000256" key="2">
    <source>
        <dbReference type="SAM" id="MobiDB-lite"/>
    </source>
</evidence>
<dbReference type="Pfam" id="PF01809">
    <property type="entry name" value="YidD"/>
    <property type="match status" value="1"/>
</dbReference>
<keyword evidence="3" id="KW-0812">Transmembrane</keyword>